<evidence type="ECO:0000256" key="1">
    <source>
        <dbReference type="SAM" id="Phobius"/>
    </source>
</evidence>
<organism evidence="2">
    <name type="scientific">marine sediment metagenome</name>
    <dbReference type="NCBI Taxonomy" id="412755"/>
    <lineage>
        <taxon>unclassified sequences</taxon>
        <taxon>metagenomes</taxon>
        <taxon>ecological metagenomes</taxon>
    </lineage>
</organism>
<protein>
    <submittedName>
        <fullName evidence="2">Uncharacterized protein</fullName>
    </submittedName>
</protein>
<gene>
    <name evidence="2" type="ORF">LCGC14_2327440</name>
</gene>
<keyword evidence="1" id="KW-0812">Transmembrane</keyword>
<sequence>MVRLEINRTKVLIDILVYGSMVVIGLGVTSWMVYGLLDLMQSEDESHRLLSIASYSLCGLISLVLALKLLPYLPVSYNLLDTVFEFDCTQIKISKNGWDYIIERPDIIALFDDPRCAITFAFLVNKEFYAISSLCGNLLKN</sequence>
<accession>A0A0F9ETJ2</accession>
<keyword evidence="1" id="KW-0472">Membrane</keyword>
<name>A0A0F9ETJ2_9ZZZZ</name>
<evidence type="ECO:0000313" key="2">
    <source>
        <dbReference type="EMBL" id="KKL48245.1"/>
    </source>
</evidence>
<proteinExistence type="predicted"/>
<feature type="transmembrane region" description="Helical" evidence="1">
    <location>
        <begin position="49"/>
        <end position="70"/>
    </location>
</feature>
<keyword evidence="1" id="KW-1133">Transmembrane helix</keyword>
<dbReference type="EMBL" id="LAZR01033382">
    <property type="protein sequence ID" value="KKL48245.1"/>
    <property type="molecule type" value="Genomic_DNA"/>
</dbReference>
<feature type="transmembrane region" description="Helical" evidence="1">
    <location>
        <begin position="12"/>
        <end position="37"/>
    </location>
</feature>
<reference evidence="2" key="1">
    <citation type="journal article" date="2015" name="Nature">
        <title>Complex archaea that bridge the gap between prokaryotes and eukaryotes.</title>
        <authorList>
            <person name="Spang A."/>
            <person name="Saw J.H."/>
            <person name="Jorgensen S.L."/>
            <person name="Zaremba-Niedzwiedzka K."/>
            <person name="Martijn J."/>
            <person name="Lind A.E."/>
            <person name="van Eijk R."/>
            <person name="Schleper C."/>
            <person name="Guy L."/>
            <person name="Ettema T.J."/>
        </authorList>
    </citation>
    <scope>NUCLEOTIDE SEQUENCE</scope>
</reference>
<comment type="caution">
    <text evidence="2">The sequence shown here is derived from an EMBL/GenBank/DDBJ whole genome shotgun (WGS) entry which is preliminary data.</text>
</comment>
<dbReference type="AlphaFoldDB" id="A0A0F9ETJ2"/>